<reference evidence="4 5" key="1">
    <citation type="submission" date="2024-07" db="EMBL/GenBank/DDBJ databases">
        <title>Uliginosibacterium flavum JJ3220;KACC:17644.</title>
        <authorList>
            <person name="Kim M.K."/>
        </authorList>
    </citation>
    <scope>NUCLEOTIDE SEQUENCE [LARGE SCALE GENOMIC DNA]</scope>
    <source>
        <strain evidence="4 5">KACC:17644</strain>
    </source>
</reference>
<evidence type="ECO:0000313" key="5">
    <source>
        <dbReference type="Proteomes" id="UP001549691"/>
    </source>
</evidence>
<dbReference type="PROSITE" id="PS51354">
    <property type="entry name" value="GLUTAREDOXIN_2"/>
    <property type="match status" value="1"/>
</dbReference>
<dbReference type="RefSeq" id="WP_354602297.1">
    <property type="nucleotide sequence ID" value="NZ_JBEWZI010000023.1"/>
</dbReference>
<feature type="signal peptide" evidence="1">
    <location>
        <begin position="1"/>
        <end position="23"/>
    </location>
</feature>
<dbReference type="Proteomes" id="UP001549691">
    <property type="component" value="Unassembled WGS sequence"/>
</dbReference>
<evidence type="ECO:0000313" key="4">
    <source>
        <dbReference type="EMBL" id="MET7015838.1"/>
    </source>
</evidence>
<sequence length="166" mass="17587">MRAPARLLVLVLALLLAAGLAQAAVYKVTGPDGKTTYTDAPPASAAGKGSITEVPITSYTGPVQQGVLAQQPDWAAILKRPVDVPARAVKVVMFSAEWCGYCKQARAYMQAKKVAFTDLDVETNDNAKQEYAKLGGRGVPYFVIGRRTLAGFSPEAFDAALLDAAK</sequence>
<name>A0ABV2TRR5_9RHOO</name>
<dbReference type="Pfam" id="PF13511">
    <property type="entry name" value="DUF4124"/>
    <property type="match status" value="1"/>
</dbReference>
<evidence type="ECO:0000259" key="2">
    <source>
        <dbReference type="Pfam" id="PF00462"/>
    </source>
</evidence>
<dbReference type="InterPro" id="IPR002109">
    <property type="entry name" value="Glutaredoxin"/>
</dbReference>
<dbReference type="CDD" id="cd02976">
    <property type="entry name" value="NrdH"/>
    <property type="match status" value="1"/>
</dbReference>
<dbReference type="EMBL" id="JBEWZI010000023">
    <property type="protein sequence ID" value="MET7015838.1"/>
    <property type="molecule type" value="Genomic_DNA"/>
</dbReference>
<dbReference type="Pfam" id="PF00462">
    <property type="entry name" value="Glutaredoxin"/>
    <property type="match status" value="1"/>
</dbReference>
<dbReference type="PANTHER" id="PTHR34386">
    <property type="entry name" value="GLUTAREDOXIN"/>
    <property type="match status" value="1"/>
</dbReference>
<comment type="caution">
    <text evidence="4">The sequence shown here is derived from an EMBL/GenBank/DDBJ whole genome shotgun (WGS) entry which is preliminary data.</text>
</comment>
<evidence type="ECO:0000259" key="3">
    <source>
        <dbReference type="Pfam" id="PF13511"/>
    </source>
</evidence>
<dbReference type="SUPFAM" id="SSF52833">
    <property type="entry name" value="Thioredoxin-like"/>
    <property type="match status" value="1"/>
</dbReference>
<feature type="domain" description="Glutaredoxin" evidence="2">
    <location>
        <begin position="91"/>
        <end position="146"/>
    </location>
</feature>
<dbReference type="PANTHER" id="PTHR34386:SF1">
    <property type="entry name" value="GLUTAREDOXIN-LIKE PROTEIN NRDH"/>
    <property type="match status" value="1"/>
</dbReference>
<dbReference type="InterPro" id="IPR036249">
    <property type="entry name" value="Thioredoxin-like_sf"/>
</dbReference>
<dbReference type="InterPro" id="IPR051548">
    <property type="entry name" value="Grx-like_ET"/>
</dbReference>
<dbReference type="Gene3D" id="3.40.30.10">
    <property type="entry name" value="Glutaredoxin"/>
    <property type="match status" value="1"/>
</dbReference>
<evidence type="ECO:0000256" key="1">
    <source>
        <dbReference type="SAM" id="SignalP"/>
    </source>
</evidence>
<feature type="domain" description="DUF4124" evidence="3">
    <location>
        <begin position="12"/>
        <end position="59"/>
    </location>
</feature>
<protein>
    <submittedName>
        <fullName evidence="4">Glutaredoxin domain-containing protein</fullName>
    </submittedName>
</protein>
<proteinExistence type="predicted"/>
<organism evidence="4 5">
    <name type="scientific">Uliginosibacterium flavum</name>
    <dbReference type="NCBI Taxonomy" id="1396831"/>
    <lineage>
        <taxon>Bacteria</taxon>
        <taxon>Pseudomonadati</taxon>
        <taxon>Pseudomonadota</taxon>
        <taxon>Betaproteobacteria</taxon>
        <taxon>Rhodocyclales</taxon>
        <taxon>Zoogloeaceae</taxon>
        <taxon>Uliginosibacterium</taxon>
    </lineage>
</organism>
<keyword evidence="1" id="KW-0732">Signal</keyword>
<gene>
    <name evidence="4" type="ORF">ABXR19_16725</name>
</gene>
<accession>A0ABV2TRR5</accession>
<dbReference type="InterPro" id="IPR025392">
    <property type="entry name" value="DUF4124"/>
</dbReference>
<feature type="chain" id="PRO_5046318373" evidence="1">
    <location>
        <begin position="24"/>
        <end position="166"/>
    </location>
</feature>
<keyword evidence="5" id="KW-1185">Reference proteome</keyword>